<sequence>MTTTPMIINALGQLDNPNAPRSSEAAAQLNPSSEQLTVDARTLADAHASGLTAVNITLGYTMGDLPPYEHTLHEIAVWDAIIRDNPADLTKVRTVADVHRARREGRIGVIYGFQNAVAVGEDTGRIGTFADLGVRVVQLTYNQANHIGDGSMAAANRGLSDFGRRVVEALGDHHLMVDLSHSGERTCLEAAKISRSPVSINHTGCRALADLPRNKTDEELRLVASRGGFVGIYFMPFLNLSGHARAADVVEHIDHAVNVCGEDHVGIGTDGTITSIDDLDAYRAHLAEHVALRREAGVGAAGERGDTLPFVLDLRGVDQFRELIRLLERRGYRSERIEKILGRNFLDYADRVWAPEGSS</sequence>
<dbReference type="Gene3D" id="3.20.20.140">
    <property type="entry name" value="Metal-dependent hydrolases"/>
    <property type="match status" value="1"/>
</dbReference>
<gene>
    <name evidence="1" type="ORF">AB5J50_47775</name>
</gene>
<dbReference type="AlphaFoldDB" id="A0AB39SRI6"/>
<organism evidence="1">
    <name type="scientific">Streptomyces sp. R35</name>
    <dbReference type="NCBI Taxonomy" id="3238630"/>
    <lineage>
        <taxon>Bacteria</taxon>
        <taxon>Bacillati</taxon>
        <taxon>Actinomycetota</taxon>
        <taxon>Actinomycetes</taxon>
        <taxon>Kitasatosporales</taxon>
        <taxon>Streptomycetaceae</taxon>
        <taxon>Streptomyces</taxon>
    </lineage>
</organism>
<dbReference type="GO" id="GO:0006508">
    <property type="term" value="P:proteolysis"/>
    <property type="evidence" value="ECO:0007669"/>
    <property type="project" value="InterPro"/>
</dbReference>
<proteinExistence type="predicted"/>
<dbReference type="RefSeq" id="WP_369264776.1">
    <property type="nucleotide sequence ID" value="NZ_CP163440.1"/>
</dbReference>
<dbReference type="InterPro" id="IPR032466">
    <property type="entry name" value="Metal_Hydrolase"/>
</dbReference>
<name>A0AB39SRI6_9ACTN</name>
<dbReference type="Pfam" id="PF01244">
    <property type="entry name" value="Peptidase_M19"/>
    <property type="match status" value="1"/>
</dbReference>
<protein>
    <submittedName>
        <fullName evidence="1">Dipeptidase</fullName>
    </submittedName>
</protein>
<dbReference type="PROSITE" id="PS51365">
    <property type="entry name" value="RENAL_DIPEPTIDASE_2"/>
    <property type="match status" value="1"/>
</dbReference>
<evidence type="ECO:0000313" key="1">
    <source>
        <dbReference type="EMBL" id="XDQ67939.1"/>
    </source>
</evidence>
<dbReference type="SUPFAM" id="SSF51556">
    <property type="entry name" value="Metallo-dependent hydrolases"/>
    <property type="match status" value="1"/>
</dbReference>
<dbReference type="GO" id="GO:0070573">
    <property type="term" value="F:metallodipeptidase activity"/>
    <property type="evidence" value="ECO:0007669"/>
    <property type="project" value="InterPro"/>
</dbReference>
<reference evidence="1" key="1">
    <citation type="submission" date="2024-07" db="EMBL/GenBank/DDBJ databases">
        <authorList>
            <person name="Yu S.T."/>
        </authorList>
    </citation>
    <scope>NUCLEOTIDE SEQUENCE</scope>
    <source>
        <strain evidence="1">R35</strain>
    </source>
</reference>
<dbReference type="PANTHER" id="PTHR10443:SF12">
    <property type="entry name" value="DIPEPTIDASE"/>
    <property type="match status" value="1"/>
</dbReference>
<accession>A0AB39SRI6</accession>
<dbReference type="PANTHER" id="PTHR10443">
    <property type="entry name" value="MICROSOMAL DIPEPTIDASE"/>
    <property type="match status" value="1"/>
</dbReference>
<dbReference type="EMBL" id="CP163440">
    <property type="protein sequence ID" value="XDQ67939.1"/>
    <property type="molecule type" value="Genomic_DNA"/>
</dbReference>
<dbReference type="InterPro" id="IPR008257">
    <property type="entry name" value="Pept_M19"/>
</dbReference>